<reference evidence="2 3" key="1">
    <citation type="submission" date="2020-09" db="EMBL/GenBank/DDBJ databases">
        <authorList>
            <person name="Tanuku N.R.S."/>
        </authorList>
    </citation>
    <scope>NUCLEOTIDE SEQUENCE [LARGE SCALE GENOMIC DNA]</scope>
    <source>
        <strain evidence="2 3">AK62</strain>
    </source>
</reference>
<sequence>MRRSICRWLISVLLLWAGGLGAEGMPDLRARIEAEGALSGAAGFERIWRALQGVSTLELIELSQAQDNNYFEQGWFELARRYRLAPPGERAAQLDAWKRDWYHHPASNWLSLLQGPSVARMALPDVIRSMGVLLPLEGTFASEGQAVLAGIRAALEWDRQRGMAIPDLTVKDTSGIRDPSSLIGRLSQQEGVDLVVGPLQPGLSTRLNQALPVAVLALNRTGERAFNGFQLDLASDQELVQLAELMSREGRQRILLLAPSGEGWVEPLLVWAEQQLKENGMVPLGRLRFESELKALERQLSRWLGLDASRARGMLLQQITGTEAQLTPRRRQDVDAVLLIARPEQARLVKPVLDYLHAGNLPVYASAHLFSGTPDPNRDRDLEGIRFCDMPWRLRQREGVTSSSVFFALGVDAGSVYRALGKMQAGVPGYFEGETGRLRLNESGRLTRTLLCARFRHGVPEPYVWGSGRPLQ</sequence>
<evidence type="ECO:0000313" key="3">
    <source>
        <dbReference type="Proteomes" id="UP000810171"/>
    </source>
</evidence>
<dbReference type="InterPro" id="IPR028082">
    <property type="entry name" value="Peripla_BP_I"/>
</dbReference>
<dbReference type="PANTHER" id="PTHR38038:SF1">
    <property type="entry name" value="PENICILLIN-BINDING PROTEIN ACTIVATOR LPOA"/>
    <property type="match status" value="1"/>
</dbReference>
<protein>
    <submittedName>
        <fullName evidence="2">Penicillin-binding protein activator</fullName>
    </submittedName>
</protein>
<dbReference type="Pfam" id="PF04348">
    <property type="entry name" value="LppC"/>
    <property type="match status" value="1"/>
</dbReference>
<dbReference type="Proteomes" id="UP000810171">
    <property type="component" value="Unassembled WGS sequence"/>
</dbReference>
<organism evidence="2 3">
    <name type="scientific">Marinobacterium alkalitolerans</name>
    <dbReference type="NCBI Taxonomy" id="1542925"/>
    <lineage>
        <taxon>Bacteria</taxon>
        <taxon>Pseudomonadati</taxon>
        <taxon>Pseudomonadota</taxon>
        <taxon>Gammaproteobacteria</taxon>
        <taxon>Oceanospirillales</taxon>
        <taxon>Oceanospirillaceae</taxon>
        <taxon>Marinobacterium</taxon>
    </lineage>
</organism>
<comment type="caution">
    <text evidence="2">The sequence shown here is derived from an EMBL/GenBank/DDBJ whole genome shotgun (WGS) entry which is preliminary data.</text>
</comment>
<proteinExistence type="predicted"/>
<keyword evidence="1" id="KW-0472">Membrane</keyword>
<dbReference type="RefSeq" id="WP_209286753.1">
    <property type="nucleotide sequence ID" value="NZ_JACVEW010000006.1"/>
</dbReference>
<gene>
    <name evidence="2" type="ORF">H9C73_05260</name>
</gene>
<accession>A0ABS3Z9X4</accession>
<dbReference type="SUPFAM" id="SSF53822">
    <property type="entry name" value="Periplasmic binding protein-like I"/>
    <property type="match status" value="1"/>
</dbReference>
<dbReference type="Gene3D" id="3.40.50.2300">
    <property type="match status" value="2"/>
</dbReference>
<dbReference type="Gene3D" id="1.25.40.650">
    <property type="match status" value="1"/>
</dbReference>
<keyword evidence="3" id="KW-1185">Reference proteome</keyword>
<dbReference type="EMBL" id="JACVEW010000006">
    <property type="protein sequence ID" value="MBP0048135.1"/>
    <property type="molecule type" value="Genomic_DNA"/>
</dbReference>
<dbReference type="InterPro" id="IPR007443">
    <property type="entry name" value="LpoA"/>
</dbReference>
<evidence type="ECO:0000256" key="1">
    <source>
        <dbReference type="ARBA" id="ARBA00023136"/>
    </source>
</evidence>
<dbReference type="PANTHER" id="PTHR38038">
    <property type="entry name" value="PENICILLIN-BINDING PROTEIN ACTIVATOR LPOA"/>
    <property type="match status" value="1"/>
</dbReference>
<dbReference type="CDD" id="cd06339">
    <property type="entry name" value="PBP1_YraM_LppC_lipoprotein-like"/>
    <property type="match status" value="1"/>
</dbReference>
<evidence type="ECO:0000313" key="2">
    <source>
        <dbReference type="EMBL" id="MBP0048135.1"/>
    </source>
</evidence>
<name>A0ABS3Z9X4_9GAMM</name>